<gene>
    <name evidence="1" type="ordered locus">Dfer_0501</name>
</gene>
<dbReference type="eggNOG" id="COG1073">
    <property type="taxonomic scope" value="Bacteria"/>
</dbReference>
<dbReference type="EMBL" id="CP001619">
    <property type="protein sequence ID" value="ACT91770.1"/>
    <property type="molecule type" value="Genomic_DNA"/>
</dbReference>
<dbReference type="KEGG" id="dfe:Dfer_0501"/>
<dbReference type="SUPFAM" id="SSF53474">
    <property type="entry name" value="alpha/beta-Hydrolases"/>
    <property type="match status" value="1"/>
</dbReference>
<evidence type="ECO:0000313" key="1">
    <source>
        <dbReference type="EMBL" id="ACT91770.1"/>
    </source>
</evidence>
<evidence type="ECO:0000313" key="2">
    <source>
        <dbReference type="Proteomes" id="UP000002011"/>
    </source>
</evidence>
<reference evidence="1 2" key="1">
    <citation type="journal article" date="2009" name="Stand. Genomic Sci.">
        <title>Complete genome sequence of Dyadobacter fermentans type strain (NS114).</title>
        <authorList>
            <person name="Lang E."/>
            <person name="Lapidus A."/>
            <person name="Chertkov O."/>
            <person name="Brettin T."/>
            <person name="Detter J.C."/>
            <person name="Han C."/>
            <person name="Copeland A."/>
            <person name="Glavina Del Rio T."/>
            <person name="Nolan M."/>
            <person name="Chen F."/>
            <person name="Lucas S."/>
            <person name="Tice H."/>
            <person name="Cheng J.F."/>
            <person name="Land M."/>
            <person name="Hauser L."/>
            <person name="Chang Y.J."/>
            <person name="Jeffries C.D."/>
            <person name="Kopitz M."/>
            <person name="Bruce D."/>
            <person name="Goodwin L."/>
            <person name="Pitluck S."/>
            <person name="Ovchinnikova G."/>
            <person name="Pati A."/>
            <person name="Ivanova N."/>
            <person name="Mavrommatis K."/>
            <person name="Chen A."/>
            <person name="Palaniappan K."/>
            <person name="Chain P."/>
            <person name="Bristow J."/>
            <person name="Eisen J.A."/>
            <person name="Markowitz V."/>
            <person name="Hugenholtz P."/>
            <person name="Goker M."/>
            <person name="Rohde M."/>
            <person name="Kyrpides N.C."/>
            <person name="Klenk H.P."/>
        </authorList>
    </citation>
    <scope>NUCLEOTIDE SEQUENCE [LARGE SCALE GENOMIC DNA]</scope>
    <source>
        <strain evidence="2">ATCC 700827 / DSM 18053 / CIP 107007 / KCTC 52180 / NS114</strain>
    </source>
</reference>
<dbReference type="GO" id="GO:0016787">
    <property type="term" value="F:hydrolase activity"/>
    <property type="evidence" value="ECO:0007669"/>
    <property type="project" value="InterPro"/>
</dbReference>
<dbReference type="InterPro" id="IPR010662">
    <property type="entry name" value="RBBP9/YdeN"/>
</dbReference>
<protein>
    <recommendedName>
        <fullName evidence="3">Alpha/beta hydrolase</fullName>
    </recommendedName>
</protein>
<name>C6VZF8_DYAFD</name>
<dbReference type="Proteomes" id="UP000002011">
    <property type="component" value="Chromosome"/>
</dbReference>
<accession>C6VZF8</accession>
<keyword evidence="2" id="KW-1185">Reference proteome</keyword>
<proteinExistence type="predicted"/>
<dbReference type="Gene3D" id="3.40.50.1820">
    <property type="entry name" value="alpha/beta hydrolase"/>
    <property type="match status" value="1"/>
</dbReference>
<dbReference type="RefSeq" id="WP_012780118.1">
    <property type="nucleotide sequence ID" value="NC_013037.1"/>
</dbReference>
<organism evidence="1 2">
    <name type="scientific">Dyadobacter fermentans (strain ATCC 700827 / DSM 18053 / CIP 107007 / KCTC 52180 / NS114)</name>
    <dbReference type="NCBI Taxonomy" id="471854"/>
    <lineage>
        <taxon>Bacteria</taxon>
        <taxon>Pseudomonadati</taxon>
        <taxon>Bacteroidota</taxon>
        <taxon>Cytophagia</taxon>
        <taxon>Cytophagales</taxon>
        <taxon>Spirosomataceae</taxon>
        <taxon>Dyadobacter</taxon>
    </lineage>
</organism>
<dbReference type="OrthoDB" id="9804993at2"/>
<evidence type="ECO:0008006" key="3">
    <source>
        <dbReference type="Google" id="ProtNLM"/>
    </source>
</evidence>
<dbReference type="STRING" id="471854.Dfer_0501"/>
<dbReference type="InterPro" id="IPR029058">
    <property type="entry name" value="AB_hydrolase_fold"/>
</dbReference>
<dbReference type="AlphaFoldDB" id="C6VZF8"/>
<sequence>MERQIIFLQGGGSKEDYEADQPLVDSLREHLVPGYDIHYPLLPDDGTPDLGRRSQIAAHIAASSDGVLLVAHSFGASMLLACLSEIEIQRKIGGIFLISTPFWEGNEDWVEPFKLRADFAGKLDRTIPLFFYHCLDDEEVPVEQLSVYEQELPWATFRKIPTGGHQLNNDLGIVAQDILAPI</sequence>
<dbReference type="HOGENOM" id="CLU_092797_0_0_10"/>
<dbReference type="Pfam" id="PF06821">
    <property type="entry name" value="Ser_hydrolase"/>
    <property type="match status" value="1"/>
</dbReference>